<dbReference type="Proteomes" id="UP000316199">
    <property type="component" value="Unassembled WGS sequence"/>
</dbReference>
<evidence type="ECO:0000313" key="3">
    <source>
        <dbReference type="EMBL" id="RZO76659.1"/>
    </source>
</evidence>
<name>A0A520S2I1_9GAMM</name>
<dbReference type="SUPFAM" id="SSF56300">
    <property type="entry name" value="Metallo-dependent phosphatases"/>
    <property type="match status" value="1"/>
</dbReference>
<dbReference type="InterPro" id="IPR018946">
    <property type="entry name" value="PhoD-like_MPP"/>
</dbReference>
<sequence>MKKKLPCLIFLLSFNPILANDFFPAKPLYSESITENQILTKIAFGSCFDQRNQDAIFDIIRNKDPDLMLMLGDNIYPDSETYDPSLKSLRKAYFQLSNSDKFRRLREQKPIMSIWDDHDYGLNDAGSDWPLKKISEQLFEYVWVPENDIRRTRDGIYFTKTIGPIGRRVQLIFLDTRFFRSPLLLSEKTSKAKYQPDNSIQKTMLGRDQWIWLEQILQRSAQIRLIVSSIQVIADGHGWEAWRTLPNERARLYNLLKKSEVKNVFFLSGDRHSGAIYNRTDVMSNTLWEVTSSSLNKPLGSLIPLLKHEPGPFRLGASYYGANFGLIQIDWANQQITLSIHNQKGEPVRRAAVKLR</sequence>
<organism evidence="3 4">
    <name type="scientific">OM182 bacterium</name>
    <dbReference type="NCBI Taxonomy" id="2510334"/>
    <lineage>
        <taxon>Bacteria</taxon>
        <taxon>Pseudomonadati</taxon>
        <taxon>Pseudomonadota</taxon>
        <taxon>Gammaproteobacteria</taxon>
        <taxon>OMG group</taxon>
        <taxon>OM182 clade</taxon>
    </lineage>
</organism>
<feature type="signal peptide" evidence="1">
    <location>
        <begin position="1"/>
        <end position="19"/>
    </location>
</feature>
<proteinExistence type="predicted"/>
<gene>
    <name evidence="3" type="ORF">EVA68_03715</name>
</gene>
<feature type="domain" description="PhoD-like phosphatase metallophosphatase" evidence="2">
    <location>
        <begin position="55"/>
        <end position="298"/>
    </location>
</feature>
<dbReference type="AlphaFoldDB" id="A0A520S2I1"/>
<protein>
    <submittedName>
        <fullName evidence="3">Alkaline phosphatase family protein</fullName>
    </submittedName>
</protein>
<evidence type="ECO:0000256" key="1">
    <source>
        <dbReference type="SAM" id="SignalP"/>
    </source>
</evidence>
<dbReference type="CDD" id="cd07389">
    <property type="entry name" value="MPP_PhoD"/>
    <property type="match status" value="1"/>
</dbReference>
<evidence type="ECO:0000313" key="4">
    <source>
        <dbReference type="Proteomes" id="UP000316199"/>
    </source>
</evidence>
<keyword evidence="1" id="KW-0732">Signal</keyword>
<dbReference type="PANTHER" id="PTHR33987:SF1">
    <property type="entry name" value="CALCINEURIN-LIKE METALLO-PHOSPHOESTERASE SUPERFAMILY PROTEIN"/>
    <property type="match status" value="1"/>
</dbReference>
<accession>A0A520S2I1</accession>
<dbReference type="InterPro" id="IPR029052">
    <property type="entry name" value="Metallo-depent_PP-like"/>
</dbReference>
<dbReference type="InterPro" id="IPR038607">
    <property type="entry name" value="PhoD-like_sf"/>
</dbReference>
<feature type="chain" id="PRO_5021823948" evidence="1">
    <location>
        <begin position="20"/>
        <end position="356"/>
    </location>
</feature>
<dbReference type="Pfam" id="PF09423">
    <property type="entry name" value="PhoD"/>
    <property type="match status" value="1"/>
</dbReference>
<comment type="caution">
    <text evidence="3">The sequence shown here is derived from an EMBL/GenBank/DDBJ whole genome shotgun (WGS) entry which is preliminary data.</text>
</comment>
<dbReference type="EMBL" id="SHAG01000009">
    <property type="protein sequence ID" value="RZO76659.1"/>
    <property type="molecule type" value="Genomic_DNA"/>
</dbReference>
<dbReference type="Gene3D" id="3.60.21.70">
    <property type="entry name" value="PhoD-like phosphatase"/>
    <property type="match status" value="1"/>
</dbReference>
<evidence type="ECO:0000259" key="2">
    <source>
        <dbReference type="Pfam" id="PF09423"/>
    </source>
</evidence>
<reference evidence="3 4" key="1">
    <citation type="submission" date="2019-02" db="EMBL/GenBank/DDBJ databases">
        <title>Prokaryotic population dynamics and viral predation in marine succession experiment using metagenomics: the confinement effect.</title>
        <authorList>
            <person name="Haro-Moreno J.M."/>
            <person name="Rodriguez-Valera F."/>
            <person name="Lopez-Perez M."/>
        </authorList>
    </citation>
    <scope>NUCLEOTIDE SEQUENCE [LARGE SCALE GENOMIC DNA]</scope>
    <source>
        <strain evidence="3">MED-G157</strain>
    </source>
</reference>
<dbReference type="PANTHER" id="PTHR33987">
    <property type="entry name" value="CALCINEURIN-LIKE METALLO-PHOSPHOESTERASE SUPERFAMILY PROTEIN"/>
    <property type="match status" value="1"/>
</dbReference>